<dbReference type="Pfam" id="PF13280">
    <property type="entry name" value="WYL"/>
    <property type="match status" value="1"/>
</dbReference>
<dbReference type="InterPro" id="IPR051534">
    <property type="entry name" value="CBASS_pafABC_assoc_protein"/>
</dbReference>
<gene>
    <name evidence="4" type="ORF">A8L58_02525</name>
    <name evidence="3" type="ORF">AXH35_01055</name>
</gene>
<feature type="domain" description="WCX" evidence="2">
    <location>
        <begin position="269"/>
        <end position="320"/>
    </location>
</feature>
<accession>A0A142KDU4</accession>
<dbReference type="OMA" id="MFERDKD"/>
<dbReference type="InterPro" id="IPR026881">
    <property type="entry name" value="WYL_dom"/>
</dbReference>
<reference evidence="4 6" key="1">
    <citation type="journal article" date="2016" name="Plant Dis.">
        <title>Improved production of propionic acid using genome shuffling.</title>
        <authorList>
            <person name="Luna-Flores C.H."/>
            <person name="Palfreyman R.W."/>
            <person name="Kromer J.O."/>
            <person name="Nielsen L.K."/>
            <person name="Marcellin E."/>
        </authorList>
    </citation>
    <scope>NUCLEOTIDE SEQUENCE [LARGE SCALE GENOMIC DNA]</scope>
    <source>
        <strain evidence="4 6">F3E8</strain>
    </source>
</reference>
<dbReference type="OrthoDB" id="3268930at2"/>
<evidence type="ECO:0000259" key="2">
    <source>
        <dbReference type="Pfam" id="PF25583"/>
    </source>
</evidence>
<evidence type="ECO:0000313" key="6">
    <source>
        <dbReference type="Proteomes" id="UP000178666"/>
    </source>
</evidence>
<keyword evidence="6" id="KW-1185">Reference proteome</keyword>
<feature type="domain" description="WYL" evidence="1">
    <location>
        <begin position="147"/>
        <end position="206"/>
    </location>
</feature>
<protein>
    <submittedName>
        <fullName evidence="3">Alkaline phosphatase</fullName>
    </submittedName>
</protein>
<evidence type="ECO:0000259" key="1">
    <source>
        <dbReference type="Pfam" id="PF13280"/>
    </source>
</evidence>
<sequence length="330" mass="36359">MSSRRSERLVNLVIALLVTDRPLTRAELRETIEEYRGKSDQAFERTFERDKDELRAQGIDVRAVTIDSYFGDETGYRIPRSAFELPPVQFSQAEADALAMAARVWRDQMLDESSSAALVKLRAAGVEPDTEAGISTTVSSGAGEPSLPELWRATLSATPVSFSYRDQAWRHVEPWRLVMRRGHWYLLGHDRDRDDARIFRLSRITSEVRDDGPEGSVHRPEPRTVQGHLSRLEPPAAAPVTATVAHDPACRLAGAVPAGQDAPAGPVAELDVPEGYVTEQVTFPGTDALVHEVLRAGGRAVLLGPPEARDELAARLTAVAGRSWTREVVR</sequence>
<dbReference type="RefSeq" id="WP_015070768.1">
    <property type="nucleotide sequence ID" value="NZ_CP013126.1"/>
</dbReference>
<evidence type="ECO:0000313" key="5">
    <source>
        <dbReference type="Proteomes" id="UP000075221"/>
    </source>
</evidence>
<dbReference type="GeneID" id="88085633"/>
<dbReference type="PANTHER" id="PTHR34580">
    <property type="match status" value="1"/>
</dbReference>
<dbReference type="Pfam" id="PF25583">
    <property type="entry name" value="WCX"/>
    <property type="match status" value="1"/>
</dbReference>
<dbReference type="EMBL" id="CP014352">
    <property type="protein sequence ID" value="AMS04282.1"/>
    <property type="molecule type" value="Genomic_DNA"/>
</dbReference>
<dbReference type="PROSITE" id="PS52050">
    <property type="entry name" value="WYL"/>
    <property type="match status" value="1"/>
</dbReference>
<dbReference type="Proteomes" id="UP000178666">
    <property type="component" value="Chromosome"/>
</dbReference>
<dbReference type="EMBL" id="CP015970">
    <property type="protein sequence ID" value="AOZ45774.1"/>
    <property type="molecule type" value="Genomic_DNA"/>
</dbReference>
<proteinExistence type="predicted"/>
<evidence type="ECO:0000313" key="4">
    <source>
        <dbReference type="EMBL" id="AOZ45774.1"/>
    </source>
</evidence>
<dbReference type="AlphaFoldDB" id="A0A142KDU4"/>
<dbReference type="Proteomes" id="UP000075221">
    <property type="component" value="Chromosome"/>
</dbReference>
<dbReference type="PANTHER" id="PTHR34580:SF3">
    <property type="entry name" value="PROTEIN PAFB"/>
    <property type="match status" value="1"/>
</dbReference>
<dbReference type="InterPro" id="IPR057727">
    <property type="entry name" value="WCX_dom"/>
</dbReference>
<name>A0A142KDU4_9ACTN</name>
<organism evidence="3 5">
    <name type="scientific">Acidipropionibacterium acidipropionici</name>
    <dbReference type="NCBI Taxonomy" id="1748"/>
    <lineage>
        <taxon>Bacteria</taxon>
        <taxon>Bacillati</taxon>
        <taxon>Actinomycetota</taxon>
        <taxon>Actinomycetes</taxon>
        <taxon>Propionibacteriales</taxon>
        <taxon>Propionibacteriaceae</taxon>
        <taxon>Acidipropionibacterium</taxon>
    </lineage>
</organism>
<dbReference type="KEGG" id="aaci:ASQ49_11515"/>
<evidence type="ECO:0000313" key="3">
    <source>
        <dbReference type="EMBL" id="AMS04282.1"/>
    </source>
</evidence>
<reference evidence="3 5" key="2">
    <citation type="submission" date="2016-02" db="EMBL/GenBank/DDBJ databases">
        <title>Complete Genome Sequence of Propionibacterium acidipropionici ATCC 55737.</title>
        <authorList>
            <person name="Luna Flores C.H."/>
            <person name="Nielsen L.K."/>
            <person name="Marcellin E."/>
        </authorList>
    </citation>
    <scope>NUCLEOTIDE SEQUENCE [LARGE SCALE GENOMIC DNA]</scope>
    <source>
        <strain evidence="3 5">ATCC 55737</strain>
    </source>
</reference>